<protein>
    <recommendedName>
        <fullName evidence="1">N-acetyltransferase domain-containing protein</fullName>
    </recommendedName>
</protein>
<dbReference type="RefSeq" id="XP_069210615.1">
    <property type="nucleotide sequence ID" value="XM_069353197.1"/>
</dbReference>
<dbReference type="InterPro" id="IPR016181">
    <property type="entry name" value="Acyl_CoA_acyltransferase"/>
</dbReference>
<dbReference type="GeneID" id="95985733"/>
<dbReference type="PROSITE" id="PS51186">
    <property type="entry name" value="GNAT"/>
    <property type="match status" value="1"/>
</dbReference>
<proteinExistence type="predicted"/>
<name>A0ABR3Q8B1_9TREE</name>
<dbReference type="SUPFAM" id="SSF55729">
    <property type="entry name" value="Acyl-CoA N-acyltransferases (Nat)"/>
    <property type="match status" value="1"/>
</dbReference>
<comment type="caution">
    <text evidence="2">The sequence shown here is derived from an EMBL/GenBank/DDBJ whole genome shotgun (WGS) entry which is preliminary data.</text>
</comment>
<dbReference type="PANTHER" id="PTHR42791:SF1">
    <property type="entry name" value="N-ACETYLTRANSFERASE DOMAIN-CONTAINING PROTEIN"/>
    <property type="match status" value="1"/>
</dbReference>
<evidence type="ECO:0000259" key="1">
    <source>
        <dbReference type="PROSITE" id="PS51186"/>
    </source>
</evidence>
<organism evidence="2 3">
    <name type="scientific">Vanrija albida</name>
    <dbReference type="NCBI Taxonomy" id="181172"/>
    <lineage>
        <taxon>Eukaryota</taxon>
        <taxon>Fungi</taxon>
        <taxon>Dikarya</taxon>
        <taxon>Basidiomycota</taxon>
        <taxon>Agaricomycotina</taxon>
        <taxon>Tremellomycetes</taxon>
        <taxon>Trichosporonales</taxon>
        <taxon>Trichosporonaceae</taxon>
        <taxon>Vanrija</taxon>
    </lineage>
</organism>
<dbReference type="EMBL" id="JBBXJM010000003">
    <property type="protein sequence ID" value="KAL1410671.1"/>
    <property type="molecule type" value="Genomic_DNA"/>
</dbReference>
<sequence>MSTAPTITRVTDDSPATVEQYAKILSDAFGPGHVAQAMHGGNPEVVLARMRVRVYEGVKDLEVWSATAAGETEPGAVLIVAAPGIVWGETPNAENEYNEKSKVLLADKPKAAAASKRIGEGFHELEERAWGPETTKPFYYITYLATTPAAEGKGLGSALVAHITTRAKAEGEYAVLLTQNLENVEWYAKRGFRDVDQISFPVNDVPLTFWALSTEGV</sequence>
<dbReference type="PANTHER" id="PTHR42791">
    <property type="entry name" value="GNAT FAMILY ACETYLTRANSFERASE"/>
    <property type="match status" value="1"/>
</dbReference>
<dbReference type="Gene3D" id="3.40.630.30">
    <property type="match status" value="1"/>
</dbReference>
<dbReference type="InterPro" id="IPR052523">
    <property type="entry name" value="Trichothecene_AcTrans"/>
</dbReference>
<dbReference type="Proteomes" id="UP001565368">
    <property type="component" value="Unassembled WGS sequence"/>
</dbReference>
<feature type="domain" description="N-acetyltransferase" evidence="1">
    <location>
        <begin position="50"/>
        <end position="212"/>
    </location>
</feature>
<accession>A0ABR3Q8B1</accession>
<dbReference type="InterPro" id="IPR000182">
    <property type="entry name" value="GNAT_dom"/>
</dbReference>
<evidence type="ECO:0000313" key="2">
    <source>
        <dbReference type="EMBL" id="KAL1410671.1"/>
    </source>
</evidence>
<keyword evidence="3" id="KW-1185">Reference proteome</keyword>
<gene>
    <name evidence="2" type="ORF">Q8F55_004690</name>
</gene>
<reference evidence="2 3" key="1">
    <citation type="submission" date="2023-08" db="EMBL/GenBank/DDBJ databases">
        <title>Annotated Genome Sequence of Vanrija albida AlHP1.</title>
        <authorList>
            <person name="Herzog R."/>
        </authorList>
    </citation>
    <scope>NUCLEOTIDE SEQUENCE [LARGE SCALE GENOMIC DNA]</scope>
    <source>
        <strain evidence="2 3">AlHP1</strain>
    </source>
</reference>
<evidence type="ECO:0000313" key="3">
    <source>
        <dbReference type="Proteomes" id="UP001565368"/>
    </source>
</evidence>
<dbReference type="CDD" id="cd04301">
    <property type="entry name" value="NAT_SF"/>
    <property type="match status" value="1"/>
</dbReference>
<dbReference type="Pfam" id="PF00583">
    <property type="entry name" value="Acetyltransf_1"/>
    <property type="match status" value="1"/>
</dbReference>